<sequence>MAEITNEMLYAEMLKLDERTKETLQSLQDLVGFMKETNRELAEGQARTDALKKKLFGDRFDRDGAVFG</sequence>
<keyword evidence="2" id="KW-1185">Reference proteome</keyword>
<dbReference type="EMBL" id="SBIP01000004">
    <property type="protein sequence ID" value="RWX75475.1"/>
    <property type="molecule type" value="Genomic_DNA"/>
</dbReference>
<protein>
    <submittedName>
        <fullName evidence="1">Uncharacterized protein</fullName>
    </submittedName>
</protein>
<organism evidence="1 2">
    <name type="scientific">Neorhizobium lilium</name>
    <dbReference type="NCBI Taxonomy" id="2503024"/>
    <lineage>
        <taxon>Bacteria</taxon>
        <taxon>Pseudomonadati</taxon>
        <taxon>Pseudomonadota</taxon>
        <taxon>Alphaproteobacteria</taxon>
        <taxon>Hyphomicrobiales</taxon>
        <taxon>Rhizobiaceae</taxon>
        <taxon>Rhizobium/Agrobacterium group</taxon>
        <taxon>Neorhizobium</taxon>
    </lineage>
</organism>
<accession>A0A3S4UJW5</accession>
<comment type="caution">
    <text evidence="1">The sequence shown here is derived from an EMBL/GenBank/DDBJ whole genome shotgun (WGS) entry which is preliminary data.</text>
</comment>
<evidence type="ECO:0000313" key="1">
    <source>
        <dbReference type="EMBL" id="RWX75475.1"/>
    </source>
</evidence>
<evidence type="ECO:0000313" key="2">
    <source>
        <dbReference type="Proteomes" id="UP000287687"/>
    </source>
</evidence>
<reference evidence="1 2" key="1">
    <citation type="submission" date="2019-01" db="EMBL/GenBank/DDBJ databases">
        <title>The draft genome of Rhizobium sp. 24NR.</title>
        <authorList>
            <person name="Liu L."/>
            <person name="Liang L."/>
            <person name="Shi S."/>
            <person name="Xu L."/>
            <person name="Wang X."/>
            <person name="Li L."/>
            <person name="Zhang X."/>
        </authorList>
    </citation>
    <scope>NUCLEOTIDE SEQUENCE [LARGE SCALE GENOMIC DNA]</scope>
    <source>
        <strain evidence="1 2">24NR</strain>
    </source>
</reference>
<dbReference type="Proteomes" id="UP000287687">
    <property type="component" value="Unassembled WGS sequence"/>
</dbReference>
<proteinExistence type="predicted"/>
<gene>
    <name evidence="1" type="ORF">EPK99_17380</name>
</gene>
<dbReference type="RefSeq" id="WP_128444361.1">
    <property type="nucleotide sequence ID" value="NZ_SBIP01000004.1"/>
</dbReference>
<dbReference type="OrthoDB" id="8373931at2"/>
<name>A0A3S4UJW5_9HYPH</name>
<dbReference type="AlphaFoldDB" id="A0A3S4UJW5"/>